<dbReference type="GO" id="GO:0140662">
    <property type="term" value="F:ATP-dependent protein folding chaperone"/>
    <property type="evidence" value="ECO:0007669"/>
    <property type="project" value="InterPro"/>
</dbReference>
<dbReference type="InterPro" id="IPR017998">
    <property type="entry name" value="Chaperone_TCP-1"/>
</dbReference>
<name>A0AA89C9C7_PINIB</name>
<dbReference type="InterPro" id="IPR053374">
    <property type="entry name" value="TCP-1_chaperonin"/>
</dbReference>
<comment type="caution">
    <text evidence="11">The sequence shown here is derived from an EMBL/GenBank/DDBJ whole genome shotgun (WGS) entry which is preliminary data.</text>
</comment>
<dbReference type="GO" id="GO:0016887">
    <property type="term" value="F:ATP hydrolysis activity"/>
    <property type="evidence" value="ECO:0007669"/>
    <property type="project" value="InterPro"/>
</dbReference>
<dbReference type="FunFam" id="1.10.560.10:FF:000045">
    <property type="entry name" value="T-complex protein 1 subunit eta"/>
    <property type="match status" value="1"/>
</dbReference>
<proteinExistence type="inferred from homology"/>
<dbReference type="InterPro" id="IPR012715">
    <property type="entry name" value="Chap_CCT_alpha"/>
</dbReference>
<evidence type="ECO:0000256" key="7">
    <source>
        <dbReference type="ARBA" id="ARBA00023186"/>
    </source>
</evidence>
<keyword evidence="5 10" id="KW-0547">Nucleotide-binding</keyword>
<protein>
    <recommendedName>
        <fullName evidence="3">T-complex protein 1 subunit alpha</fullName>
    </recommendedName>
    <alternativeName>
        <fullName evidence="8">CCT-alpha</fullName>
    </alternativeName>
</protein>
<dbReference type="AlphaFoldDB" id="A0AA89C9C7"/>
<comment type="subcellular location">
    <subcellularLocation>
        <location evidence="1">Cytoplasm</location>
    </subcellularLocation>
</comment>
<dbReference type="EMBL" id="VSWD01000006">
    <property type="protein sequence ID" value="KAK3100716.1"/>
    <property type="molecule type" value="Genomic_DNA"/>
</dbReference>
<evidence type="ECO:0000256" key="6">
    <source>
        <dbReference type="ARBA" id="ARBA00022840"/>
    </source>
</evidence>
<keyword evidence="12" id="KW-1185">Reference proteome</keyword>
<dbReference type="InterPro" id="IPR027413">
    <property type="entry name" value="GROEL-like_equatorial_sf"/>
</dbReference>
<dbReference type="NCBIfam" id="NF041083">
    <property type="entry name" value="thermosome_beta"/>
    <property type="match status" value="1"/>
</dbReference>
<evidence type="ECO:0000256" key="5">
    <source>
        <dbReference type="ARBA" id="ARBA00022741"/>
    </source>
</evidence>
<dbReference type="GO" id="GO:0051082">
    <property type="term" value="F:unfolded protein binding"/>
    <property type="evidence" value="ECO:0007669"/>
    <property type="project" value="InterPro"/>
</dbReference>
<comment type="similarity">
    <text evidence="2 10">Belongs to the TCP-1 chaperonin family.</text>
</comment>
<dbReference type="SUPFAM" id="SSF52029">
    <property type="entry name" value="GroEL apical domain-like"/>
    <property type="match status" value="1"/>
</dbReference>
<dbReference type="PRINTS" id="PR00304">
    <property type="entry name" value="TCOMPLEXTCP1"/>
</dbReference>
<dbReference type="Proteomes" id="UP001186944">
    <property type="component" value="Unassembled WGS sequence"/>
</dbReference>
<gene>
    <name evidence="11" type="ORF">FSP39_024167</name>
</gene>
<dbReference type="PROSITE" id="PS00750">
    <property type="entry name" value="TCP1_1"/>
    <property type="match status" value="1"/>
</dbReference>
<dbReference type="Gene3D" id="3.50.7.10">
    <property type="entry name" value="GroEL"/>
    <property type="match status" value="1"/>
</dbReference>
<organism evidence="11 12">
    <name type="scientific">Pinctada imbricata</name>
    <name type="common">Atlantic pearl-oyster</name>
    <name type="synonym">Pinctada martensii</name>
    <dbReference type="NCBI Taxonomy" id="66713"/>
    <lineage>
        <taxon>Eukaryota</taxon>
        <taxon>Metazoa</taxon>
        <taxon>Spiralia</taxon>
        <taxon>Lophotrochozoa</taxon>
        <taxon>Mollusca</taxon>
        <taxon>Bivalvia</taxon>
        <taxon>Autobranchia</taxon>
        <taxon>Pteriomorphia</taxon>
        <taxon>Pterioida</taxon>
        <taxon>Pterioidea</taxon>
        <taxon>Pteriidae</taxon>
        <taxon>Pinctada</taxon>
    </lineage>
</organism>
<dbReference type="InterPro" id="IPR027410">
    <property type="entry name" value="TCP-1-like_intermed_sf"/>
</dbReference>
<accession>A0AA89C9C7</accession>
<dbReference type="SUPFAM" id="SSF54849">
    <property type="entry name" value="GroEL-intermediate domain like"/>
    <property type="match status" value="1"/>
</dbReference>
<comment type="catalytic activity">
    <reaction evidence="9">
        <text>ATP + H2O = ADP + phosphate + H(+)</text>
        <dbReference type="Rhea" id="RHEA:13065"/>
        <dbReference type="ChEBI" id="CHEBI:15377"/>
        <dbReference type="ChEBI" id="CHEBI:15378"/>
        <dbReference type="ChEBI" id="CHEBI:30616"/>
        <dbReference type="ChEBI" id="CHEBI:43474"/>
        <dbReference type="ChEBI" id="CHEBI:456216"/>
    </reaction>
</comment>
<keyword evidence="6 10" id="KW-0067">ATP-binding</keyword>
<evidence type="ECO:0000256" key="1">
    <source>
        <dbReference type="ARBA" id="ARBA00004496"/>
    </source>
</evidence>
<dbReference type="NCBIfam" id="TIGR02340">
    <property type="entry name" value="chap_CCT_alpha"/>
    <property type="match status" value="1"/>
</dbReference>
<dbReference type="FunFam" id="3.50.7.10:FF:000009">
    <property type="entry name" value="T-complex protein 1 subunit alpha"/>
    <property type="match status" value="1"/>
</dbReference>
<dbReference type="PROSITE" id="PS00995">
    <property type="entry name" value="TCP1_3"/>
    <property type="match status" value="1"/>
</dbReference>
<dbReference type="InterPro" id="IPR002194">
    <property type="entry name" value="Chaperonin_TCP-1_CS"/>
</dbReference>
<keyword evidence="7 10" id="KW-0143">Chaperone</keyword>
<evidence type="ECO:0000313" key="12">
    <source>
        <dbReference type="Proteomes" id="UP001186944"/>
    </source>
</evidence>
<evidence type="ECO:0000256" key="3">
    <source>
        <dbReference type="ARBA" id="ARBA00014424"/>
    </source>
</evidence>
<dbReference type="InterPro" id="IPR027409">
    <property type="entry name" value="GroEL-like_apical_dom_sf"/>
</dbReference>
<dbReference type="SUPFAM" id="SSF48592">
    <property type="entry name" value="GroEL equatorial domain-like"/>
    <property type="match status" value="1"/>
</dbReference>
<sequence>MADTTKTLTVGGDRTTGQSVRTQNVLAASSIANIVKSSLGPVGLDKMLVDDIGDVTITNDGATILKLLEVEHPAAKVLVELADLQDQEVGDGTTSVVMIAAELLKNADELVKSKIHPTSIISGYRLACKEACKYIQEHLTINVEELGRECILNCAKTSMSSKIIGAESEFFSNMVVDAANAIKTSDGKGGFKYPIKAVNVLKAHGKSSKESLLIHGYALNCTVASQAMTKRVNNAKIALLDFSLQKAKMKMGVQVLIENPEQLDGVRQREYDITKERIEKILATGANVVLTTGGIDDLCLKYFVEAGAMAVRRCKKVDLKRIAKATGGTLVMTLANLEGEESFEASMLGQADEVLQERICDDELILVKGPKARSAASIVLRGANDFMCDEMERSVHDALCVVKRVLESKTVVPGGGAVESALSIYLENFATSLGSREQLAIAEFARSLLVIPKQLAVNAAQDSTDLVAKLRAYHNMSQTKQEHRDLRWVGLDLYQGTVRDNKKAGVLEPAMSKIKSLKFATEAAITILRIDDMIKLIEQKQGGKTYQDALNAGEL</sequence>
<dbReference type="Gene3D" id="3.30.260.10">
    <property type="entry name" value="TCP-1-like chaperonin intermediate domain"/>
    <property type="match status" value="1"/>
</dbReference>
<dbReference type="GO" id="GO:0005737">
    <property type="term" value="C:cytoplasm"/>
    <property type="evidence" value="ECO:0007669"/>
    <property type="project" value="UniProtKB-SubCell"/>
</dbReference>
<evidence type="ECO:0000256" key="8">
    <source>
        <dbReference type="ARBA" id="ARBA00030049"/>
    </source>
</evidence>
<evidence type="ECO:0000256" key="9">
    <source>
        <dbReference type="ARBA" id="ARBA00049360"/>
    </source>
</evidence>
<evidence type="ECO:0000256" key="10">
    <source>
        <dbReference type="RuleBase" id="RU004187"/>
    </source>
</evidence>
<dbReference type="Gene3D" id="1.10.560.10">
    <property type="entry name" value="GroEL-like equatorial domain"/>
    <property type="match status" value="1"/>
</dbReference>
<dbReference type="InterPro" id="IPR054827">
    <property type="entry name" value="thermosome_alpha"/>
</dbReference>
<dbReference type="PANTHER" id="PTHR11353">
    <property type="entry name" value="CHAPERONIN"/>
    <property type="match status" value="1"/>
</dbReference>
<dbReference type="FunFam" id="3.30.260.10:FF:000022">
    <property type="entry name" value="T-complex protein 1 subunit eta"/>
    <property type="match status" value="1"/>
</dbReference>
<dbReference type="GO" id="GO:0005524">
    <property type="term" value="F:ATP binding"/>
    <property type="evidence" value="ECO:0007669"/>
    <property type="project" value="UniProtKB-KW"/>
</dbReference>
<keyword evidence="4" id="KW-0963">Cytoplasm</keyword>
<reference evidence="11" key="1">
    <citation type="submission" date="2019-08" db="EMBL/GenBank/DDBJ databases">
        <title>The improved chromosome-level genome for the pearl oyster Pinctada fucata martensii using PacBio sequencing and Hi-C.</title>
        <authorList>
            <person name="Zheng Z."/>
        </authorList>
    </citation>
    <scope>NUCLEOTIDE SEQUENCE</scope>
    <source>
        <strain evidence="11">ZZ-2019</strain>
        <tissue evidence="11">Adductor muscle</tissue>
    </source>
</reference>
<dbReference type="NCBIfam" id="NF041082">
    <property type="entry name" value="thermosome_alpha"/>
    <property type="match status" value="1"/>
</dbReference>
<evidence type="ECO:0000256" key="4">
    <source>
        <dbReference type="ARBA" id="ARBA00022490"/>
    </source>
</evidence>
<dbReference type="CDD" id="cd03335">
    <property type="entry name" value="TCP1_alpha"/>
    <property type="match status" value="1"/>
</dbReference>
<dbReference type="InterPro" id="IPR002423">
    <property type="entry name" value="Cpn60/GroEL/TCP-1"/>
</dbReference>
<dbReference type="Pfam" id="PF00118">
    <property type="entry name" value="Cpn60_TCP1"/>
    <property type="match status" value="1"/>
</dbReference>
<dbReference type="PROSITE" id="PS00751">
    <property type="entry name" value="TCP1_2"/>
    <property type="match status" value="1"/>
</dbReference>
<evidence type="ECO:0000313" key="11">
    <source>
        <dbReference type="EMBL" id="KAK3100716.1"/>
    </source>
</evidence>
<evidence type="ECO:0000256" key="2">
    <source>
        <dbReference type="ARBA" id="ARBA00008020"/>
    </source>
</evidence>